<keyword evidence="2 5" id="KW-0645">Protease</keyword>
<dbReference type="InterPro" id="IPR036034">
    <property type="entry name" value="PDZ_sf"/>
</dbReference>
<evidence type="ECO:0000313" key="8">
    <source>
        <dbReference type="Proteomes" id="UP001207918"/>
    </source>
</evidence>
<evidence type="ECO:0000256" key="4">
    <source>
        <dbReference type="ARBA" id="ARBA00022825"/>
    </source>
</evidence>
<dbReference type="CDD" id="cd07560">
    <property type="entry name" value="Peptidase_S41_CPP"/>
    <property type="match status" value="1"/>
</dbReference>
<dbReference type="SMART" id="SM00228">
    <property type="entry name" value="PDZ"/>
    <property type="match status" value="1"/>
</dbReference>
<sequence>MSVKKFLAPNVAILIALSIFWFAGVETVVQNGDEDQKNIKKYAQTQQRIIDNYVDPINLTSLYKSSIKGLVSGLKDSTINLKDTPLDTTSNPKVDGLSESIQLFERAYKYLSNNFPDEDMTKNTENALESMFRSLDPHSIYIEPKTSDAIEDEFAGKFQGVGIQFNVIQDTITVVTAISGGPSDQLGIQSGDRIIAIDDSSAIGFSNEDVRNSLRGPKGSKVDVTIKRPHEKELLEFTITRDDIPLYTVDTSYMLDQQTGYVKINRFAATTHEEFMDAMKGLREKGMGRAVIDLRGNPGGYLGQAIAISEEFFPRGTKIVSTKSRHSRFTSAYFSRRDGKFKDLPVIVLVNEGSASASEIVSGAIQDHDRGLIVGQRTYGKGLVQQQYELVDKSNIRVTISKYYTPSGRLIQKPYSEKGGTEYAYEIYKRSSNAKSDVQEFLSHVPDSLRFSTDAGRNVYGGGGIVPDHIVQEDTSQSAAVLNYMRRKGVGFDYVRNYLDDNGESFRSKWENDYQRFRQEFKWSDKDMTTVFNNLKENNLVVSDSDTLKKPDFKSDTLYIPQNHWEQVSWMSEGAMKARLALQVWGLKKYYPVINDVFDNTLEKAMGLWDEVTQLKEYAANHTNESQNKIEFE</sequence>
<dbReference type="SUPFAM" id="SSF50156">
    <property type="entry name" value="PDZ domain-like"/>
    <property type="match status" value="1"/>
</dbReference>
<dbReference type="PANTHER" id="PTHR32060:SF30">
    <property type="entry name" value="CARBOXY-TERMINAL PROCESSING PROTEASE CTPA"/>
    <property type="match status" value="1"/>
</dbReference>
<dbReference type="Gene3D" id="2.30.42.10">
    <property type="match status" value="1"/>
</dbReference>
<dbReference type="NCBIfam" id="TIGR00225">
    <property type="entry name" value="prc"/>
    <property type="match status" value="1"/>
</dbReference>
<proteinExistence type="inferred from homology"/>
<keyword evidence="3 5" id="KW-0378">Hydrolase</keyword>
<gene>
    <name evidence="7" type="ORF">J6I44_03175</name>
</gene>
<name>A0ABT3PIX5_9BACT</name>
<comment type="similarity">
    <text evidence="1 5">Belongs to the peptidase S41A family.</text>
</comment>
<feature type="domain" description="PDZ" evidence="6">
    <location>
        <begin position="139"/>
        <end position="215"/>
    </location>
</feature>
<dbReference type="EMBL" id="JAGGJA010000002">
    <property type="protein sequence ID" value="MCW9705835.1"/>
    <property type="molecule type" value="Genomic_DNA"/>
</dbReference>
<accession>A0ABT3PIX5</accession>
<evidence type="ECO:0000256" key="5">
    <source>
        <dbReference type="RuleBase" id="RU004404"/>
    </source>
</evidence>
<keyword evidence="4 5" id="KW-0720">Serine protease</keyword>
<dbReference type="Gene3D" id="3.30.750.44">
    <property type="match status" value="1"/>
</dbReference>
<dbReference type="InterPro" id="IPR001478">
    <property type="entry name" value="PDZ"/>
</dbReference>
<organism evidence="7 8">
    <name type="scientific">Fodinibius salsisoli</name>
    <dbReference type="NCBI Taxonomy" id="2820877"/>
    <lineage>
        <taxon>Bacteria</taxon>
        <taxon>Pseudomonadati</taxon>
        <taxon>Balneolota</taxon>
        <taxon>Balneolia</taxon>
        <taxon>Balneolales</taxon>
        <taxon>Balneolaceae</taxon>
        <taxon>Fodinibius</taxon>
    </lineage>
</organism>
<dbReference type="PANTHER" id="PTHR32060">
    <property type="entry name" value="TAIL-SPECIFIC PROTEASE"/>
    <property type="match status" value="1"/>
</dbReference>
<evidence type="ECO:0000259" key="6">
    <source>
        <dbReference type="PROSITE" id="PS50106"/>
    </source>
</evidence>
<dbReference type="SUPFAM" id="SSF52096">
    <property type="entry name" value="ClpP/crotonase"/>
    <property type="match status" value="1"/>
</dbReference>
<dbReference type="RefSeq" id="WP_265764507.1">
    <property type="nucleotide sequence ID" value="NZ_JAGGJA010000002.1"/>
</dbReference>
<dbReference type="InterPro" id="IPR029045">
    <property type="entry name" value="ClpP/crotonase-like_dom_sf"/>
</dbReference>
<keyword evidence="8" id="KW-1185">Reference proteome</keyword>
<protein>
    <submittedName>
        <fullName evidence="7">PDZ domain-containing protein</fullName>
    </submittedName>
</protein>
<dbReference type="SMART" id="SM00245">
    <property type="entry name" value="TSPc"/>
    <property type="match status" value="1"/>
</dbReference>
<dbReference type="Pfam" id="PF17820">
    <property type="entry name" value="PDZ_6"/>
    <property type="match status" value="1"/>
</dbReference>
<evidence type="ECO:0000256" key="2">
    <source>
        <dbReference type="ARBA" id="ARBA00022670"/>
    </source>
</evidence>
<reference evidence="7 8" key="1">
    <citation type="submission" date="2021-03" db="EMBL/GenBank/DDBJ databases">
        <title>Aliifodinibius sp. nov., a new bacterium isolated from saline soil.</title>
        <authorList>
            <person name="Galisteo C."/>
            <person name="De La Haba R."/>
            <person name="Sanchez-Porro C."/>
            <person name="Ventosa A."/>
        </authorList>
    </citation>
    <scope>NUCLEOTIDE SEQUENCE [LARGE SCALE GENOMIC DNA]</scope>
    <source>
        <strain evidence="7 8">1BSP15-2V2</strain>
    </source>
</reference>
<evidence type="ECO:0000313" key="7">
    <source>
        <dbReference type="EMBL" id="MCW9705835.1"/>
    </source>
</evidence>
<dbReference type="InterPro" id="IPR005151">
    <property type="entry name" value="Tail-specific_protease"/>
</dbReference>
<comment type="caution">
    <text evidence="7">The sequence shown here is derived from an EMBL/GenBank/DDBJ whole genome shotgun (WGS) entry which is preliminary data.</text>
</comment>
<evidence type="ECO:0000256" key="3">
    <source>
        <dbReference type="ARBA" id="ARBA00022801"/>
    </source>
</evidence>
<dbReference type="PROSITE" id="PS50106">
    <property type="entry name" value="PDZ"/>
    <property type="match status" value="1"/>
</dbReference>
<dbReference type="InterPro" id="IPR004447">
    <property type="entry name" value="Peptidase_S41A"/>
</dbReference>
<dbReference type="Pfam" id="PF03572">
    <property type="entry name" value="Peptidase_S41"/>
    <property type="match status" value="1"/>
</dbReference>
<dbReference type="Proteomes" id="UP001207918">
    <property type="component" value="Unassembled WGS sequence"/>
</dbReference>
<evidence type="ECO:0000256" key="1">
    <source>
        <dbReference type="ARBA" id="ARBA00009179"/>
    </source>
</evidence>
<dbReference type="InterPro" id="IPR041489">
    <property type="entry name" value="PDZ_6"/>
</dbReference>
<dbReference type="CDD" id="cd06782">
    <property type="entry name" value="cpPDZ_CPP-like"/>
    <property type="match status" value="1"/>
</dbReference>
<dbReference type="Gene3D" id="3.90.226.10">
    <property type="entry name" value="2-enoyl-CoA Hydratase, Chain A, domain 1"/>
    <property type="match status" value="1"/>
</dbReference>